<dbReference type="eggNOG" id="COG1052">
    <property type="taxonomic scope" value="Bacteria"/>
</dbReference>
<gene>
    <name evidence="7" type="ORF">HMPREF9943_00432</name>
</gene>
<evidence type="ECO:0000313" key="7">
    <source>
        <dbReference type="EMBL" id="EMD17279.1"/>
    </source>
</evidence>
<dbReference type="Pfam" id="PF00389">
    <property type="entry name" value="2-Hacid_dh"/>
    <property type="match status" value="1"/>
</dbReference>
<dbReference type="InterPro" id="IPR006140">
    <property type="entry name" value="D-isomer_DH_NAD-bd"/>
</dbReference>
<feature type="domain" description="D-isomer specific 2-hydroxyacid dehydrogenase NAD-binding" evidence="6">
    <location>
        <begin position="251"/>
        <end position="432"/>
    </location>
</feature>
<dbReference type="InterPro" id="IPR036291">
    <property type="entry name" value="NAD(P)-bd_dom_sf"/>
</dbReference>
<dbReference type="PANTHER" id="PTHR43761">
    <property type="entry name" value="D-ISOMER SPECIFIC 2-HYDROXYACID DEHYDROGENASE FAMILY PROTEIN (AFU_ORTHOLOGUE AFUA_1G13630)"/>
    <property type="match status" value="1"/>
</dbReference>
<dbReference type="AlphaFoldDB" id="M2PNY0"/>
<dbReference type="PATRIC" id="fig|999415.3.peg.427"/>
<dbReference type="GO" id="GO:0051287">
    <property type="term" value="F:NAD binding"/>
    <property type="evidence" value="ECO:0007669"/>
    <property type="project" value="InterPro"/>
</dbReference>
<dbReference type="PROSITE" id="PS00670">
    <property type="entry name" value="D_2_HYDROXYACID_DH_2"/>
    <property type="match status" value="1"/>
</dbReference>
<dbReference type="PROSITE" id="PS00671">
    <property type="entry name" value="D_2_HYDROXYACID_DH_3"/>
    <property type="match status" value="1"/>
</dbReference>
<feature type="domain" description="D-isomer specific 2-hydroxyacid dehydrogenase catalytic" evidence="5">
    <location>
        <begin position="158"/>
        <end position="460"/>
    </location>
</feature>
<dbReference type="InterPro" id="IPR006139">
    <property type="entry name" value="D-isomer_2_OHA_DH_cat_dom"/>
</dbReference>
<name>M2PNY0_9FIRM</name>
<dbReference type="EMBL" id="AGEJ01000008">
    <property type="protein sequence ID" value="EMD17279.1"/>
    <property type="molecule type" value="Genomic_DNA"/>
</dbReference>
<comment type="caution">
    <text evidence="7">The sequence shown here is derived from an EMBL/GenBank/DDBJ whole genome shotgun (WGS) entry which is preliminary data.</text>
</comment>
<dbReference type="PANTHER" id="PTHR43761:SF1">
    <property type="entry name" value="D-ISOMER SPECIFIC 2-HYDROXYACID DEHYDROGENASE CATALYTIC DOMAIN-CONTAINING PROTEIN-RELATED"/>
    <property type="match status" value="1"/>
</dbReference>
<proteinExistence type="inferred from homology"/>
<evidence type="ECO:0000256" key="2">
    <source>
        <dbReference type="ARBA" id="ARBA00023002"/>
    </source>
</evidence>
<evidence type="ECO:0000256" key="1">
    <source>
        <dbReference type="ARBA" id="ARBA00005854"/>
    </source>
</evidence>
<dbReference type="SUPFAM" id="SSF52283">
    <property type="entry name" value="Formate/glycerate dehydrogenase catalytic domain-like"/>
    <property type="match status" value="1"/>
</dbReference>
<keyword evidence="3" id="KW-0520">NAD</keyword>
<dbReference type="Pfam" id="PF02826">
    <property type="entry name" value="2-Hacid_dh_C"/>
    <property type="match status" value="1"/>
</dbReference>
<organism evidence="7 8">
    <name type="scientific">Eggerthia catenaformis OT 569 = DSM 20559</name>
    <dbReference type="NCBI Taxonomy" id="999415"/>
    <lineage>
        <taxon>Bacteria</taxon>
        <taxon>Bacillati</taxon>
        <taxon>Bacillota</taxon>
        <taxon>Erysipelotrichia</taxon>
        <taxon>Erysipelotrichales</taxon>
        <taxon>Coprobacillaceae</taxon>
        <taxon>Eggerthia</taxon>
    </lineage>
</organism>
<evidence type="ECO:0000259" key="6">
    <source>
        <dbReference type="Pfam" id="PF02826"/>
    </source>
</evidence>
<dbReference type="Proteomes" id="UP000011758">
    <property type="component" value="Unassembled WGS sequence"/>
</dbReference>
<evidence type="ECO:0000256" key="4">
    <source>
        <dbReference type="RuleBase" id="RU003719"/>
    </source>
</evidence>
<dbReference type="RefSeq" id="WP_004801633.1">
    <property type="nucleotide sequence ID" value="NZ_AUGJ01000015.1"/>
</dbReference>
<protein>
    <recommendedName>
        <fullName evidence="9">D-isomer specific 2-hydroxyacid dehydrogenase NAD-binding domain-containing protein</fullName>
    </recommendedName>
</protein>
<comment type="similarity">
    <text evidence="1 4">Belongs to the D-isomer specific 2-hydroxyacid dehydrogenase family.</text>
</comment>
<keyword evidence="2 4" id="KW-0560">Oxidoreductase</keyword>
<dbReference type="InterPro" id="IPR029753">
    <property type="entry name" value="D-isomer_DH_CS"/>
</dbReference>
<dbReference type="Gene3D" id="3.40.50.720">
    <property type="entry name" value="NAD(P)-binding Rossmann-like Domain"/>
    <property type="match status" value="2"/>
</dbReference>
<dbReference type="BioCyc" id="ECAT999415-HMP:GTTI-442-MONOMER"/>
<reference evidence="7 8" key="1">
    <citation type="submission" date="2013-02" db="EMBL/GenBank/DDBJ databases">
        <title>The Genome Sequence of Lactobacillus catenaformis F0143.</title>
        <authorList>
            <consortium name="The Broad Institute Genome Sequencing Platform"/>
            <person name="Earl A."/>
            <person name="Ward D."/>
            <person name="Feldgarden M."/>
            <person name="Gevers D."/>
            <person name="Izard J."/>
            <person name="Blanton J.M."/>
            <person name="Mathney J."/>
            <person name="Dewhirst F.E."/>
            <person name="Young S.K."/>
            <person name="Zeng Q."/>
            <person name="Gargeya S."/>
            <person name="Fitzgerald M."/>
            <person name="Haas B."/>
            <person name="Abouelleil A."/>
            <person name="Alvarado L."/>
            <person name="Arachchi H.M."/>
            <person name="Berlin A."/>
            <person name="Chapman S.B."/>
            <person name="Gearin G."/>
            <person name="Goldberg J."/>
            <person name="Griggs A."/>
            <person name="Gujja S."/>
            <person name="Hansen M."/>
            <person name="Heiman D."/>
            <person name="Howarth C."/>
            <person name="Larimer J."/>
            <person name="Lui A."/>
            <person name="MacDonald P.J.P."/>
            <person name="McCowen C."/>
            <person name="Montmayeur A."/>
            <person name="Murphy C."/>
            <person name="Neiman D."/>
            <person name="Pearson M."/>
            <person name="Priest M."/>
            <person name="Roberts A."/>
            <person name="Saif S."/>
            <person name="Shea T."/>
            <person name="Sisk P."/>
            <person name="Stolte C."/>
            <person name="Sykes S."/>
            <person name="Wortman J."/>
            <person name="Nusbaum C."/>
            <person name="Birren B."/>
        </authorList>
    </citation>
    <scope>NUCLEOTIDE SEQUENCE [LARGE SCALE GENOMIC DNA]</scope>
    <source>
        <strain evidence="7 8">OT 569</strain>
    </source>
</reference>
<evidence type="ECO:0000259" key="5">
    <source>
        <dbReference type="Pfam" id="PF00389"/>
    </source>
</evidence>
<dbReference type="GO" id="GO:0016616">
    <property type="term" value="F:oxidoreductase activity, acting on the CH-OH group of donors, NAD or NADP as acceptor"/>
    <property type="evidence" value="ECO:0007669"/>
    <property type="project" value="InterPro"/>
</dbReference>
<evidence type="ECO:0000313" key="8">
    <source>
        <dbReference type="Proteomes" id="UP000011758"/>
    </source>
</evidence>
<sequence>MNIQMNKNQEDFLIDSLLNFTKAYHKSVGMDLYQCVLAFLNTPLVMNNILRFKTLSQLVGYCISQNPDFVSDIKERAEESKSLITHLLGIALVRQCLIFDINEQVVTALLNDDCHFNYDRKSYYLGNLFKGITYRDFLNILSGKKHKIVVLQRDSVGKDIDFSFFEALGDITYYNQTAENEIIKHSLGAEVIVTNKNHMTSEIIDQLPDLRLICLLATGYNNIDIEYAKAKGIKVANVSGYSTDSVVQETFALALELIEHIHQYDQYVKQGSYSLSDSFSFFEYPIKELSELVWGIVGLGAIGRKTASIAQSFGAHVQYYSVHGPHNNESYPYVDFKTLLETSDIISIHAPLNDKTYHMFNKSAFHQMKDSAYLINVARGPIVDEQALSDALNNHEIAGAGLDVFEKEPLPSDSPLFMVNNKDQLIMVPHIGWGSKSARERLVKEVYLNIEAFFKGEERNIVQ</sequence>
<evidence type="ECO:0000256" key="3">
    <source>
        <dbReference type="ARBA" id="ARBA00023027"/>
    </source>
</evidence>
<dbReference type="NCBIfam" id="NF006263">
    <property type="entry name" value="PRK08410.1"/>
    <property type="match status" value="1"/>
</dbReference>
<dbReference type="STRING" id="999415.HMPREF9943_00432"/>
<accession>M2PNY0</accession>
<dbReference type="CDD" id="cd12162">
    <property type="entry name" value="2-Hacid_dh_4"/>
    <property type="match status" value="1"/>
</dbReference>
<dbReference type="SUPFAM" id="SSF51735">
    <property type="entry name" value="NAD(P)-binding Rossmann-fold domains"/>
    <property type="match status" value="1"/>
</dbReference>
<dbReference type="InterPro" id="IPR050418">
    <property type="entry name" value="D-iso_2-hydroxyacid_DH_PdxB"/>
</dbReference>
<evidence type="ECO:0008006" key="9">
    <source>
        <dbReference type="Google" id="ProtNLM"/>
    </source>
</evidence>
<keyword evidence="8" id="KW-1185">Reference proteome</keyword>